<evidence type="ECO:0000256" key="5">
    <source>
        <dbReference type="ARBA" id="ARBA00004904"/>
    </source>
</evidence>
<evidence type="ECO:0000313" key="15">
    <source>
        <dbReference type="EMBL" id="MWN21054.1"/>
    </source>
</evidence>
<reference evidence="15 16" key="1">
    <citation type="submission" date="2019-12" db="EMBL/GenBank/DDBJ databases">
        <title>Complete genome sequence of Leuconostoc lactis strain AVN1 provides insights into metabolic potential.</title>
        <authorList>
            <person name="Besrour N."/>
            <person name="Najjari A."/>
            <person name="Fhoula I."/>
            <person name="Jaballah S."/>
            <person name="Klibi N."/>
            <person name="Ouzari H.I."/>
        </authorList>
    </citation>
    <scope>NUCLEOTIDE SEQUENCE [LARGE SCALE GENOMIC DNA]</scope>
    <source>
        <strain evidence="15 16">AVN1</strain>
    </source>
</reference>
<dbReference type="InterPro" id="IPR017945">
    <property type="entry name" value="DHBP_synth_RibB-like_a/b_dom"/>
</dbReference>
<evidence type="ECO:0000256" key="13">
    <source>
        <dbReference type="ARBA" id="ARBA00049295"/>
    </source>
</evidence>
<keyword evidence="12" id="KW-0342">GTP-binding</keyword>
<dbReference type="UniPathway" id="UPA00275">
    <property type="reaction ID" value="UER00399"/>
</dbReference>
<dbReference type="InterPro" id="IPR036144">
    <property type="entry name" value="RibA-like_sf"/>
</dbReference>
<dbReference type="NCBIfam" id="NF001591">
    <property type="entry name" value="PRK00393.1"/>
    <property type="match status" value="1"/>
</dbReference>
<keyword evidence="10 15" id="KW-0378">Hydrolase</keyword>
<comment type="similarity">
    <text evidence="6">In the N-terminal section; belongs to the DHBP synthase family.</text>
</comment>
<dbReference type="GO" id="GO:0046872">
    <property type="term" value="F:metal ion binding"/>
    <property type="evidence" value="ECO:0007669"/>
    <property type="project" value="UniProtKB-KW"/>
</dbReference>
<dbReference type="InterPro" id="IPR000422">
    <property type="entry name" value="DHBP_synthase_RibB"/>
</dbReference>
<dbReference type="PANTHER" id="PTHR21327">
    <property type="entry name" value="GTP CYCLOHYDROLASE II-RELATED"/>
    <property type="match status" value="1"/>
</dbReference>
<dbReference type="RefSeq" id="WP_029509357.1">
    <property type="nucleotide sequence ID" value="NZ_DAITWI010000001.1"/>
</dbReference>
<organism evidence="15 16">
    <name type="scientific">Leuconostoc lactis</name>
    <dbReference type="NCBI Taxonomy" id="1246"/>
    <lineage>
        <taxon>Bacteria</taxon>
        <taxon>Bacillati</taxon>
        <taxon>Bacillota</taxon>
        <taxon>Bacilli</taxon>
        <taxon>Lactobacillales</taxon>
        <taxon>Lactobacillaceae</taxon>
        <taxon>Leuconostoc</taxon>
    </lineage>
</organism>
<evidence type="ECO:0000256" key="2">
    <source>
        <dbReference type="ARBA" id="ARBA00001947"/>
    </source>
</evidence>
<dbReference type="InterPro" id="IPR032677">
    <property type="entry name" value="GTP_cyclohydro_II"/>
</dbReference>
<dbReference type="GO" id="GO:0005525">
    <property type="term" value="F:GTP binding"/>
    <property type="evidence" value="ECO:0007669"/>
    <property type="project" value="UniProtKB-KW"/>
</dbReference>
<dbReference type="InterPro" id="IPR000926">
    <property type="entry name" value="RibA"/>
</dbReference>
<dbReference type="PANTHER" id="PTHR21327:SF18">
    <property type="entry name" value="3,4-DIHYDROXY-2-BUTANONE 4-PHOSPHATE SYNTHASE"/>
    <property type="match status" value="1"/>
</dbReference>
<dbReference type="NCBIfam" id="TIGR00506">
    <property type="entry name" value="ribB"/>
    <property type="match status" value="1"/>
</dbReference>
<gene>
    <name evidence="15" type="ORF">GQS40_05105</name>
</gene>
<dbReference type="Pfam" id="PF00926">
    <property type="entry name" value="DHBP_synthase"/>
    <property type="match status" value="1"/>
</dbReference>
<evidence type="ECO:0000313" key="16">
    <source>
        <dbReference type="Proteomes" id="UP000478636"/>
    </source>
</evidence>
<comment type="pathway">
    <text evidence="5">Cofactor biosynthesis; riboflavin biosynthesis; 2-hydroxy-3-oxobutyl phosphate from D-ribulose 5-phosphate: step 1/1.</text>
</comment>
<evidence type="ECO:0000259" key="14">
    <source>
        <dbReference type="Pfam" id="PF00925"/>
    </source>
</evidence>
<sequence>MSDTVQARVRQAVAALKQGELIILTDDQNREHEGDLVGLASFVTPEKINQALAIARGVLAVPMTAERAAALGLAQMTQQNSEKFGTKFTVSVDHIDSTTGVSAFERAHTIQQLANLSAGAQQFETPGHIFPLVAEDGGVLQRQGHTEGAVELAKIAGVPPVAYIIEILADDGHMAREASLAKLAATHGLQQLSMADLVAYREFEATLSIQEGVTVHLPTRYGDLMLTEYQTGQAEPALLLRSQQSVSEPPLVRLHSECLTGDTFGSYRCDCGPQLQAGLAMIAQDGGAVLYLRQEGRGIGLHEKLRSYVLQEHQFDTYDANLHLNHQPDERTYSQAAEILRAAGLTTIRLITNNPDKVTALKACGIDVVACVPLLVGKNPYNETYLQTKKEKFQHQL</sequence>
<dbReference type="SUPFAM" id="SSF55821">
    <property type="entry name" value="YrdC/RibB"/>
    <property type="match status" value="1"/>
</dbReference>
<evidence type="ECO:0000256" key="9">
    <source>
        <dbReference type="ARBA" id="ARBA00022741"/>
    </source>
</evidence>
<comment type="caution">
    <text evidence="15">The sequence shown here is derived from an EMBL/GenBank/DDBJ whole genome shotgun (WGS) entry which is preliminary data.</text>
</comment>
<dbReference type="Gene3D" id="3.40.50.10990">
    <property type="entry name" value="GTP cyclohydrolase II"/>
    <property type="match status" value="1"/>
</dbReference>
<dbReference type="Proteomes" id="UP000478636">
    <property type="component" value="Unassembled WGS sequence"/>
</dbReference>
<comment type="catalytic activity">
    <reaction evidence="1">
        <text>D-ribulose 5-phosphate = (2S)-2-hydroxy-3-oxobutyl phosphate + formate + H(+)</text>
        <dbReference type="Rhea" id="RHEA:18457"/>
        <dbReference type="ChEBI" id="CHEBI:15378"/>
        <dbReference type="ChEBI" id="CHEBI:15740"/>
        <dbReference type="ChEBI" id="CHEBI:58121"/>
        <dbReference type="ChEBI" id="CHEBI:58830"/>
        <dbReference type="EC" id="4.1.99.12"/>
    </reaction>
</comment>
<evidence type="ECO:0000256" key="7">
    <source>
        <dbReference type="ARBA" id="ARBA00022619"/>
    </source>
</evidence>
<dbReference type="GO" id="GO:0003935">
    <property type="term" value="F:GTP cyclohydrolase II activity"/>
    <property type="evidence" value="ECO:0007669"/>
    <property type="project" value="UniProtKB-EC"/>
</dbReference>
<dbReference type="GO" id="GO:0009231">
    <property type="term" value="P:riboflavin biosynthetic process"/>
    <property type="evidence" value="ECO:0007669"/>
    <property type="project" value="UniProtKB-UniPathway"/>
</dbReference>
<protein>
    <submittedName>
        <fullName evidence="15">Bifunctional 3,4-dihydroxy-2-butanone-4-phosphate synthase/GTP cyclohydrolase II</fullName>
    </submittedName>
</protein>
<evidence type="ECO:0000256" key="11">
    <source>
        <dbReference type="ARBA" id="ARBA00022833"/>
    </source>
</evidence>
<dbReference type="AlphaFoldDB" id="A0A6L7AA29"/>
<comment type="cofactor">
    <cofactor evidence="2">
        <name>Zn(2+)</name>
        <dbReference type="ChEBI" id="CHEBI:29105"/>
    </cofactor>
</comment>
<keyword evidence="7" id="KW-0686">Riboflavin biosynthesis</keyword>
<feature type="domain" description="GTP cyclohydrolase II" evidence="14">
    <location>
        <begin position="213"/>
        <end position="373"/>
    </location>
</feature>
<comment type="pathway">
    <text evidence="4">Cofactor biosynthesis; riboflavin biosynthesis; 5-amino-6-(D-ribitylamino)uracil from GTP: step 1/4.</text>
</comment>
<evidence type="ECO:0000256" key="8">
    <source>
        <dbReference type="ARBA" id="ARBA00022723"/>
    </source>
</evidence>
<dbReference type="EMBL" id="WSZI01000013">
    <property type="protein sequence ID" value="MWN21054.1"/>
    <property type="molecule type" value="Genomic_DNA"/>
</dbReference>
<dbReference type="Gene3D" id="3.90.870.10">
    <property type="entry name" value="DHBP synthase"/>
    <property type="match status" value="1"/>
</dbReference>
<dbReference type="GO" id="GO:0005829">
    <property type="term" value="C:cytosol"/>
    <property type="evidence" value="ECO:0007669"/>
    <property type="project" value="TreeGrafter"/>
</dbReference>
<keyword evidence="9" id="KW-0547">Nucleotide-binding</keyword>
<evidence type="ECO:0000256" key="12">
    <source>
        <dbReference type="ARBA" id="ARBA00023134"/>
    </source>
</evidence>
<dbReference type="Pfam" id="PF00925">
    <property type="entry name" value="GTP_cyclohydro2"/>
    <property type="match status" value="1"/>
</dbReference>
<comment type="function">
    <text evidence="3">Catalyzes the conversion of D-ribulose 5-phosphate to formate and 3,4-dihydroxy-2-butanone 4-phosphate.</text>
</comment>
<evidence type="ECO:0000256" key="3">
    <source>
        <dbReference type="ARBA" id="ARBA00002284"/>
    </source>
</evidence>
<evidence type="ECO:0000256" key="1">
    <source>
        <dbReference type="ARBA" id="ARBA00000141"/>
    </source>
</evidence>
<dbReference type="GO" id="GO:0008686">
    <property type="term" value="F:3,4-dihydroxy-2-butanone-4-phosphate synthase activity"/>
    <property type="evidence" value="ECO:0007669"/>
    <property type="project" value="UniProtKB-EC"/>
</dbReference>
<evidence type="ECO:0000256" key="6">
    <source>
        <dbReference type="ARBA" id="ARBA00005520"/>
    </source>
</evidence>
<name>A0A6L7AA29_LEULA</name>
<keyword evidence="8" id="KW-0479">Metal-binding</keyword>
<dbReference type="NCBIfam" id="TIGR00505">
    <property type="entry name" value="ribA"/>
    <property type="match status" value="1"/>
</dbReference>
<keyword evidence="11" id="KW-0862">Zinc</keyword>
<accession>A0A6L7AA29</accession>
<dbReference type="CDD" id="cd00641">
    <property type="entry name" value="GTP_cyclohydro2"/>
    <property type="match status" value="1"/>
</dbReference>
<proteinExistence type="inferred from homology"/>
<dbReference type="SUPFAM" id="SSF142695">
    <property type="entry name" value="RibA-like"/>
    <property type="match status" value="1"/>
</dbReference>
<evidence type="ECO:0000256" key="10">
    <source>
        <dbReference type="ARBA" id="ARBA00022801"/>
    </source>
</evidence>
<comment type="catalytic activity">
    <reaction evidence="13">
        <text>GTP + 4 H2O = 2,5-diamino-6-hydroxy-4-(5-phosphoribosylamino)-pyrimidine + formate + 2 phosphate + 3 H(+)</text>
        <dbReference type="Rhea" id="RHEA:23704"/>
        <dbReference type="ChEBI" id="CHEBI:15377"/>
        <dbReference type="ChEBI" id="CHEBI:15378"/>
        <dbReference type="ChEBI" id="CHEBI:15740"/>
        <dbReference type="ChEBI" id="CHEBI:37565"/>
        <dbReference type="ChEBI" id="CHEBI:43474"/>
        <dbReference type="ChEBI" id="CHEBI:58614"/>
        <dbReference type="EC" id="3.5.4.25"/>
    </reaction>
</comment>
<dbReference type="PIRSF" id="PIRSF001259">
    <property type="entry name" value="RibA"/>
    <property type="match status" value="1"/>
</dbReference>
<evidence type="ECO:0000256" key="4">
    <source>
        <dbReference type="ARBA" id="ARBA00004853"/>
    </source>
</evidence>